<feature type="domain" description="Response regulatory" evidence="9">
    <location>
        <begin position="718"/>
        <end position="834"/>
    </location>
</feature>
<feature type="modified residue" description="4-aspartylphosphate" evidence="6">
    <location>
        <position position="768"/>
    </location>
</feature>
<dbReference type="InterPro" id="IPR003661">
    <property type="entry name" value="HisK_dim/P_dom"/>
</dbReference>
<dbReference type="InterPro" id="IPR011006">
    <property type="entry name" value="CheY-like_superfamily"/>
</dbReference>
<evidence type="ECO:0000256" key="4">
    <source>
        <dbReference type="ARBA" id="ARBA00022679"/>
    </source>
</evidence>
<evidence type="ECO:0000259" key="9">
    <source>
        <dbReference type="PROSITE" id="PS50110"/>
    </source>
</evidence>
<evidence type="ECO:0000313" key="12">
    <source>
        <dbReference type="Proteomes" id="UP000433577"/>
    </source>
</evidence>
<dbReference type="EMBL" id="CP046915">
    <property type="protein sequence ID" value="QGZ64736.1"/>
    <property type="molecule type" value="Genomic_DNA"/>
</dbReference>
<dbReference type="InterPro" id="IPR029016">
    <property type="entry name" value="GAF-like_dom_sf"/>
</dbReference>
<evidence type="ECO:0000259" key="8">
    <source>
        <dbReference type="PROSITE" id="PS50109"/>
    </source>
</evidence>
<dbReference type="SMART" id="SM00387">
    <property type="entry name" value="HATPase_c"/>
    <property type="match status" value="1"/>
</dbReference>
<dbReference type="PRINTS" id="PR00344">
    <property type="entry name" value="BCTRLSENSOR"/>
</dbReference>
<comment type="catalytic activity">
    <reaction evidence="1">
        <text>ATP + protein L-histidine = ADP + protein N-phospho-L-histidine.</text>
        <dbReference type="EC" id="2.7.13.3"/>
    </reaction>
</comment>
<dbReference type="RefSeq" id="WP_158954462.1">
    <property type="nucleotide sequence ID" value="NZ_CP046915.1"/>
</dbReference>
<dbReference type="InterPro" id="IPR013656">
    <property type="entry name" value="PAS_4"/>
</dbReference>
<dbReference type="CDD" id="cd00130">
    <property type="entry name" value="PAS"/>
    <property type="match status" value="1"/>
</dbReference>
<dbReference type="CDD" id="cd00082">
    <property type="entry name" value="HisKA"/>
    <property type="match status" value="1"/>
</dbReference>
<evidence type="ECO:0000313" key="11">
    <source>
        <dbReference type="EMBL" id="QGZ64736.1"/>
    </source>
</evidence>
<protein>
    <recommendedName>
        <fullName evidence="2">histidine kinase</fullName>
        <ecNumber evidence="2">2.7.13.3</ecNumber>
    </recommendedName>
</protein>
<dbReference type="Proteomes" id="UP000433577">
    <property type="component" value="Chromosome 3"/>
</dbReference>
<dbReference type="InterPro" id="IPR001610">
    <property type="entry name" value="PAC"/>
</dbReference>
<dbReference type="SUPFAM" id="SSF47384">
    <property type="entry name" value="Homodimeric domain of signal transducing histidine kinase"/>
    <property type="match status" value="1"/>
</dbReference>
<dbReference type="PROSITE" id="PS50110">
    <property type="entry name" value="RESPONSE_REGULATORY"/>
    <property type="match status" value="1"/>
</dbReference>
<dbReference type="Gene3D" id="3.40.50.2300">
    <property type="match status" value="1"/>
</dbReference>
<evidence type="ECO:0000256" key="6">
    <source>
        <dbReference type="PROSITE-ProRule" id="PRU00169"/>
    </source>
</evidence>
<dbReference type="PROSITE" id="PS50113">
    <property type="entry name" value="PAC"/>
    <property type="match status" value="1"/>
</dbReference>
<dbReference type="SUPFAM" id="SSF55781">
    <property type="entry name" value="GAF domain-like"/>
    <property type="match status" value="1"/>
</dbReference>
<dbReference type="PANTHER" id="PTHR43065:SF42">
    <property type="entry name" value="TWO-COMPONENT SENSOR PPRA"/>
    <property type="match status" value="1"/>
</dbReference>
<dbReference type="EC" id="2.7.13.3" evidence="2"/>
<dbReference type="SUPFAM" id="SSF55874">
    <property type="entry name" value="ATPase domain of HSP90 chaperone/DNA topoisomerase II/histidine kinase"/>
    <property type="match status" value="1"/>
</dbReference>
<evidence type="ECO:0000256" key="1">
    <source>
        <dbReference type="ARBA" id="ARBA00000085"/>
    </source>
</evidence>
<dbReference type="Gene3D" id="3.30.565.10">
    <property type="entry name" value="Histidine kinase-like ATPase, C-terminal domain"/>
    <property type="match status" value="1"/>
</dbReference>
<dbReference type="SUPFAM" id="SSF52172">
    <property type="entry name" value="CheY-like"/>
    <property type="match status" value="1"/>
</dbReference>
<dbReference type="PROSITE" id="PS50109">
    <property type="entry name" value="HIS_KIN"/>
    <property type="match status" value="1"/>
</dbReference>
<evidence type="ECO:0000259" key="10">
    <source>
        <dbReference type="PROSITE" id="PS50113"/>
    </source>
</evidence>
<dbReference type="InterPro" id="IPR003018">
    <property type="entry name" value="GAF"/>
</dbReference>
<dbReference type="Gene3D" id="1.10.287.130">
    <property type="match status" value="1"/>
</dbReference>
<evidence type="ECO:0000256" key="2">
    <source>
        <dbReference type="ARBA" id="ARBA00012438"/>
    </source>
</evidence>
<dbReference type="SMART" id="SM00086">
    <property type="entry name" value="PAC"/>
    <property type="match status" value="1"/>
</dbReference>
<dbReference type="InterPro" id="IPR036890">
    <property type="entry name" value="HATPase_C_sf"/>
</dbReference>
<dbReference type="InterPro" id="IPR000700">
    <property type="entry name" value="PAS-assoc_C"/>
</dbReference>
<dbReference type="Pfam" id="PF08448">
    <property type="entry name" value="PAS_4"/>
    <property type="match status" value="1"/>
</dbReference>
<dbReference type="OrthoDB" id="5389366at2"/>
<keyword evidence="4" id="KW-0808">Transferase</keyword>
<sequence>MTISLGPDRRRAAALTRYAILDTPPETAFDDLAGLAATVCRTSAALVSFFAGGHLFLKAERGVGARELRLADNAAATLLDGDVFQFADPHGLPFLADTAPWRFYAGAPITTGDGVAIGAIAVLDRTPRSLDATQQDALRALARQAMALLEGRFAAQSAEAERGRYGTLFNAIDDGFCVIEFIDGPHGPLGDYVHVEANSGYERHSGIPNVVGKTLREIEPGEASDQWAALYGEVLRTGRPARFEQYFVSAERHIEVSATRVEPASLRRVSVLFRDIEARKKAEAALRASEALARRNIERVQLALDAGAILGTWLWDIPNDRLSVDDAFVQAFGIDPSLDRGNLRIGDAFDNVHPDDRADLKVAINAVLDHGGQYAHQYRVRRADGRYYWIQANGRVDLGVDGTPLRFPGVLLDIEPRRAMEAERDRAAASLRALNDTLEQRVAARTAELMRAEEQLRQAQKMEAVGQLTGGLAHDFNNLLAGISGWLQVLSMRLSQGRLADFEKYVMAAQEAVRRAAALTHRLLAFSRRQTLDPRPTDVNALVNGMTDLVQRTVGPAIVVEAVGAADLWPALVDPGQLENALLNLCINARDAMPDGGRITIETANEWLEGEAAKQHDLPDGPYLSLSVTDTGTGMTPDVIAKAFDPFFTTKPIGMGTGLGLSMIYGFAQQSGGQAKLQSTPGHGTTARILLPRYRGEASPVPLAAPDGPITGTSAGETVLVVDDEPSVRVLVSHVLEELGYTVIEANDSAAGLKVLRSDVRIDLLISDVGLPGGMNGRQMADAGRQTRPDLRVLFITGYAESSVIGNDQLEPGMQLLTKPFALETLTAKVRQLVER</sequence>
<feature type="domain" description="PAC" evidence="10">
    <location>
        <begin position="374"/>
        <end position="426"/>
    </location>
</feature>
<dbReference type="Pfam" id="PF01590">
    <property type="entry name" value="GAF"/>
    <property type="match status" value="1"/>
</dbReference>
<dbReference type="InterPro" id="IPR036097">
    <property type="entry name" value="HisK_dim/P_sf"/>
</dbReference>
<dbReference type="InterPro" id="IPR003594">
    <property type="entry name" value="HATPase_dom"/>
</dbReference>
<accession>A0A7Z2GNA8</accession>
<dbReference type="Pfam" id="PF02518">
    <property type="entry name" value="HATPase_c"/>
    <property type="match status" value="1"/>
</dbReference>
<dbReference type="InterPro" id="IPR000014">
    <property type="entry name" value="PAS"/>
</dbReference>
<feature type="coiled-coil region" evidence="7">
    <location>
        <begin position="417"/>
        <end position="462"/>
    </location>
</feature>
<dbReference type="SUPFAM" id="SSF55785">
    <property type="entry name" value="PYP-like sensor domain (PAS domain)"/>
    <property type="match status" value="2"/>
</dbReference>
<keyword evidence="12" id="KW-1185">Reference proteome</keyword>
<evidence type="ECO:0000256" key="5">
    <source>
        <dbReference type="ARBA" id="ARBA00022777"/>
    </source>
</evidence>
<keyword evidence="7" id="KW-0175">Coiled coil</keyword>
<evidence type="ECO:0000256" key="3">
    <source>
        <dbReference type="ARBA" id="ARBA00022553"/>
    </source>
</evidence>
<dbReference type="Pfam" id="PF00072">
    <property type="entry name" value="Response_reg"/>
    <property type="match status" value="1"/>
</dbReference>
<organism evidence="11 12">
    <name type="scientific">Paraburkholderia acidisoli</name>
    <dbReference type="NCBI Taxonomy" id="2571748"/>
    <lineage>
        <taxon>Bacteria</taxon>
        <taxon>Pseudomonadati</taxon>
        <taxon>Pseudomonadota</taxon>
        <taxon>Betaproteobacteria</taxon>
        <taxon>Burkholderiales</taxon>
        <taxon>Burkholderiaceae</taxon>
        <taxon>Paraburkholderia</taxon>
    </lineage>
</organism>
<keyword evidence="3 6" id="KW-0597">Phosphoprotein</keyword>
<evidence type="ECO:0000256" key="7">
    <source>
        <dbReference type="SAM" id="Coils"/>
    </source>
</evidence>
<feature type="domain" description="Histidine kinase" evidence="8">
    <location>
        <begin position="471"/>
        <end position="695"/>
    </location>
</feature>
<reference evidence="11 12" key="1">
    <citation type="submission" date="2019-12" db="EMBL/GenBank/DDBJ databases">
        <title>Paraburkholderia acidiphila 7Q-K02 sp. nov and Paraburkholderia acidisoli DHF22 sp. nov., two strains isolated from forest soil.</title>
        <authorList>
            <person name="Gao Z."/>
            <person name="Qiu L."/>
        </authorList>
    </citation>
    <scope>NUCLEOTIDE SEQUENCE [LARGE SCALE GENOMIC DNA]</scope>
    <source>
        <strain evidence="11 12">DHF22</strain>
    </source>
</reference>
<gene>
    <name evidence="11" type="ORF">FAZ98_23200</name>
</gene>
<proteinExistence type="predicted"/>
<dbReference type="InterPro" id="IPR004358">
    <property type="entry name" value="Sig_transdc_His_kin-like_C"/>
</dbReference>
<dbReference type="InterPro" id="IPR005467">
    <property type="entry name" value="His_kinase_dom"/>
</dbReference>
<dbReference type="InterPro" id="IPR001789">
    <property type="entry name" value="Sig_transdc_resp-reg_receiver"/>
</dbReference>
<dbReference type="SMART" id="SM00388">
    <property type="entry name" value="HisKA"/>
    <property type="match status" value="1"/>
</dbReference>
<name>A0A7Z2GNA8_9BURK</name>
<dbReference type="AlphaFoldDB" id="A0A7Z2GNA8"/>
<dbReference type="GO" id="GO:0000155">
    <property type="term" value="F:phosphorelay sensor kinase activity"/>
    <property type="evidence" value="ECO:0007669"/>
    <property type="project" value="InterPro"/>
</dbReference>
<dbReference type="PANTHER" id="PTHR43065">
    <property type="entry name" value="SENSOR HISTIDINE KINASE"/>
    <property type="match status" value="1"/>
</dbReference>
<dbReference type="Pfam" id="PF00512">
    <property type="entry name" value="HisKA"/>
    <property type="match status" value="1"/>
</dbReference>
<dbReference type="KEGG" id="pacs:FAZ98_23200"/>
<dbReference type="Gene3D" id="3.30.450.40">
    <property type="match status" value="1"/>
</dbReference>
<dbReference type="Pfam" id="PF08447">
    <property type="entry name" value="PAS_3"/>
    <property type="match status" value="1"/>
</dbReference>
<dbReference type="InterPro" id="IPR035965">
    <property type="entry name" value="PAS-like_dom_sf"/>
</dbReference>
<dbReference type="CDD" id="cd18161">
    <property type="entry name" value="REC_hyHK_blue-like"/>
    <property type="match status" value="1"/>
</dbReference>
<dbReference type="InterPro" id="IPR013655">
    <property type="entry name" value="PAS_fold_3"/>
</dbReference>
<dbReference type="SMART" id="SM00448">
    <property type="entry name" value="REC"/>
    <property type="match status" value="1"/>
</dbReference>
<dbReference type="Gene3D" id="3.30.450.20">
    <property type="entry name" value="PAS domain"/>
    <property type="match status" value="2"/>
</dbReference>
<keyword evidence="5" id="KW-0418">Kinase</keyword>